<dbReference type="SMART" id="SM01219">
    <property type="entry name" value="Frataxin_Cyay"/>
    <property type="match status" value="1"/>
</dbReference>
<evidence type="ECO:0000256" key="3">
    <source>
        <dbReference type="ARBA" id="ARBA00013107"/>
    </source>
</evidence>
<dbReference type="Pfam" id="PF01491">
    <property type="entry name" value="Frataxin_Cyay"/>
    <property type="match status" value="1"/>
</dbReference>
<dbReference type="Proteomes" id="UP001182556">
    <property type="component" value="Unassembled WGS sequence"/>
</dbReference>
<dbReference type="InterPro" id="IPR036524">
    <property type="entry name" value="Frataxin/CyaY_sf"/>
</dbReference>
<comment type="subcellular location">
    <subcellularLocation>
        <location evidence="1">Mitochondrion</location>
    </subcellularLocation>
</comment>
<accession>A0AAD9CZU9</accession>
<evidence type="ECO:0000313" key="15">
    <source>
        <dbReference type="Proteomes" id="UP001182556"/>
    </source>
</evidence>
<dbReference type="EMBL" id="JAODAN010000006">
    <property type="protein sequence ID" value="KAK1923460.1"/>
    <property type="molecule type" value="Genomic_DNA"/>
</dbReference>
<evidence type="ECO:0000256" key="6">
    <source>
        <dbReference type="ARBA" id="ARBA00022496"/>
    </source>
</evidence>
<sequence>MSQRLSRTAARFSKSLSQRPTSSSPLASSSKVALPLRPLPSLPRAHTPSRAFSSSHRTLQTPPPNINDTTVPIKQLTPAEYERISDEDMDTMHENLEELCEEHMLGGEVEYSSGVMTLITPNGTYVINKQPPNQQIWISSPSSGPARFGYSPEGVWVHHRREGVTLGALLDQELKAAVGEGCEWKGVGLK</sequence>
<evidence type="ECO:0000256" key="7">
    <source>
        <dbReference type="ARBA" id="ARBA00022946"/>
    </source>
</evidence>
<keyword evidence="6" id="KW-0410">Iron transport</keyword>
<reference evidence="14" key="1">
    <citation type="submission" date="2023-02" db="EMBL/GenBank/DDBJ databases">
        <title>Identification and recombinant expression of a fungal hydrolase from Papiliotrema laurentii that hydrolyzes apple cutin and clears colloidal polyester polyurethane.</title>
        <authorList>
            <consortium name="DOE Joint Genome Institute"/>
            <person name="Roman V.A."/>
            <person name="Bojanowski C."/>
            <person name="Crable B.R."/>
            <person name="Wagner D.N."/>
            <person name="Hung C.S."/>
            <person name="Nadeau L.J."/>
            <person name="Schratz L."/>
            <person name="Haridas S."/>
            <person name="Pangilinan J."/>
            <person name="Lipzen A."/>
            <person name="Na H."/>
            <person name="Yan M."/>
            <person name="Ng V."/>
            <person name="Grigoriev I.V."/>
            <person name="Spatafora J.W."/>
            <person name="Barlow D."/>
            <person name="Biffinger J."/>
            <person name="Kelley-Loughnane N."/>
            <person name="Varaljay V.A."/>
            <person name="Crookes-Goodson W.J."/>
        </authorList>
    </citation>
    <scope>NUCLEOTIDE SEQUENCE</scope>
    <source>
        <strain evidence="14">5307AH</strain>
    </source>
</reference>
<feature type="compositionally biased region" description="Low complexity" evidence="13">
    <location>
        <begin position="22"/>
        <end position="36"/>
    </location>
</feature>
<dbReference type="GO" id="GO:0034986">
    <property type="term" value="F:iron chaperone activity"/>
    <property type="evidence" value="ECO:0007669"/>
    <property type="project" value="TreeGrafter"/>
</dbReference>
<evidence type="ECO:0000256" key="4">
    <source>
        <dbReference type="ARBA" id="ARBA00022434"/>
    </source>
</evidence>
<evidence type="ECO:0000256" key="8">
    <source>
        <dbReference type="ARBA" id="ARBA00023002"/>
    </source>
</evidence>
<dbReference type="GO" id="GO:0006826">
    <property type="term" value="P:iron ion transport"/>
    <property type="evidence" value="ECO:0007669"/>
    <property type="project" value="UniProtKB-KW"/>
</dbReference>
<dbReference type="GO" id="GO:0005739">
    <property type="term" value="C:mitochondrion"/>
    <property type="evidence" value="ECO:0007669"/>
    <property type="project" value="UniProtKB-SubCell"/>
</dbReference>
<dbReference type="InterPro" id="IPR020895">
    <property type="entry name" value="Frataxin_CS"/>
</dbReference>
<keyword evidence="8" id="KW-0560">Oxidoreductase</keyword>
<dbReference type="GO" id="GO:0004322">
    <property type="term" value="F:ferroxidase activity"/>
    <property type="evidence" value="ECO:0007669"/>
    <property type="project" value="UniProtKB-EC"/>
</dbReference>
<feature type="compositionally biased region" description="Polar residues" evidence="13">
    <location>
        <begin position="50"/>
        <end position="72"/>
    </location>
</feature>
<keyword evidence="4" id="KW-0409">Iron storage</keyword>
<dbReference type="PANTHER" id="PTHR16821">
    <property type="entry name" value="FRATAXIN"/>
    <property type="match status" value="1"/>
</dbReference>
<keyword evidence="10" id="KW-0406">Ion transport</keyword>
<dbReference type="GO" id="GO:0016226">
    <property type="term" value="P:iron-sulfur cluster assembly"/>
    <property type="evidence" value="ECO:0007669"/>
    <property type="project" value="InterPro"/>
</dbReference>
<evidence type="ECO:0000256" key="2">
    <source>
        <dbReference type="ARBA" id="ARBA00008183"/>
    </source>
</evidence>
<dbReference type="NCBIfam" id="TIGR03421">
    <property type="entry name" value="FeS_CyaY"/>
    <property type="match status" value="1"/>
</dbReference>
<dbReference type="InterPro" id="IPR017789">
    <property type="entry name" value="Frataxin"/>
</dbReference>
<comment type="catalytic activity">
    <reaction evidence="12">
        <text>4 Fe(2+) + O2 + 4 H(+) = 4 Fe(3+) + 2 H2O</text>
        <dbReference type="Rhea" id="RHEA:11148"/>
        <dbReference type="ChEBI" id="CHEBI:15377"/>
        <dbReference type="ChEBI" id="CHEBI:15378"/>
        <dbReference type="ChEBI" id="CHEBI:15379"/>
        <dbReference type="ChEBI" id="CHEBI:29033"/>
        <dbReference type="ChEBI" id="CHEBI:29034"/>
        <dbReference type="EC" id="1.16.3.1"/>
    </reaction>
</comment>
<keyword evidence="11" id="KW-0496">Mitochondrion</keyword>
<dbReference type="NCBIfam" id="TIGR03422">
    <property type="entry name" value="mito_frataxin"/>
    <property type="match status" value="1"/>
</dbReference>
<comment type="similarity">
    <text evidence="2">Belongs to the frataxin family.</text>
</comment>
<evidence type="ECO:0000256" key="12">
    <source>
        <dbReference type="ARBA" id="ARBA00047990"/>
    </source>
</evidence>
<dbReference type="PROSITE" id="PS50810">
    <property type="entry name" value="FRATAXIN_2"/>
    <property type="match status" value="1"/>
</dbReference>
<comment type="caution">
    <text evidence="14">The sequence shown here is derived from an EMBL/GenBank/DDBJ whole genome shotgun (WGS) entry which is preliminary data.</text>
</comment>
<keyword evidence="7" id="KW-0809">Transit peptide</keyword>
<protein>
    <recommendedName>
        <fullName evidence="3">ferroxidase</fullName>
        <ecNumber evidence="3">1.16.3.1</ecNumber>
    </recommendedName>
</protein>
<keyword evidence="15" id="KW-1185">Reference proteome</keyword>
<evidence type="ECO:0000256" key="13">
    <source>
        <dbReference type="SAM" id="MobiDB-lite"/>
    </source>
</evidence>
<dbReference type="InterPro" id="IPR002908">
    <property type="entry name" value="Frataxin/CyaY"/>
</dbReference>
<keyword evidence="9" id="KW-0408">Iron</keyword>
<dbReference type="EC" id="1.16.3.1" evidence="3"/>
<gene>
    <name evidence="14" type="ORF">DB88DRAFT_491325</name>
</gene>
<evidence type="ECO:0000313" key="14">
    <source>
        <dbReference type="EMBL" id="KAK1923460.1"/>
    </source>
</evidence>
<dbReference type="PROSITE" id="PS01344">
    <property type="entry name" value="FRATAXIN_1"/>
    <property type="match status" value="1"/>
</dbReference>
<evidence type="ECO:0000256" key="5">
    <source>
        <dbReference type="ARBA" id="ARBA00022448"/>
    </source>
</evidence>
<proteinExistence type="inferred from homology"/>
<evidence type="ECO:0000256" key="1">
    <source>
        <dbReference type="ARBA" id="ARBA00004173"/>
    </source>
</evidence>
<evidence type="ECO:0000256" key="10">
    <source>
        <dbReference type="ARBA" id="ARBA00023065"/>
    </source>
</evidence>
<dbReference type="GO" id="GO:0051537">
    <property type="term" value="F:2 iron, 2 sulfur cluster binding"/>
    <property type="evidence" value="ECO:0007669"/>
    <property type="project" value="TreeGrafter"/>
</dbReference>
<dbReference type="PANTHER" id="PTHR16821:SF2">
    <property type="entry name" value="FRATAXIN, MITOCHONDRIAL"/>
    <property type="match status" value="1"/>
</dbReference>
<evidence type="ECO:0000256" key="9">
    <source>
        <dbReference type="ARBA" id="ARBA00023004"/>
    </source>
</evidence>
<feature type="region of interest" description="Disordered" evidence="13">
    <location>
        <begin position="1"/>
        <end position="74"/>
    </location>
</feature>
<dbReference type="GO" id="GO:0008199">
    <property type="term" value="F:ferric iron binding"/>
    <property type="evidence" value="ECO:0007669"/>
    <property type="project" value="InterPro"/>
</dbReference>
<organism evidence="14 15">
    <name type="scientific">Papiliotrema laurentii</name>
    <name type="common">Cryptococcus laurentii</name>
    <dbReference type="NCBI Taxonomy" id="5418"/>
    <lineage>
        <taxon>Eukaryota</taxon>
        <taxon>Fungi</taxon>
        <taxon>Dikarya</taxon>
        <taxon>Basidiomycota</taxon>
        <taxon>Agaricomycotina</taxon>
        <taxon>Tremellomycetes</taxon>
        <taxon>Tremellales</taxon>
        <taxon>Rhynchogastremaceae</taxon>
        <taxon>Papiliotrema</taxon>
    </lineage>
</organism>
<dbReference type="GO" id="GO:0008198">
    <property type="term" value="F:ferrous iron binding"/>
    <property type="evidence" value="ECO:0007669"/>
    <property type="project" value="TreeGrafter"/>
</dbReference>
<keyword evidence="5" id="KW-0813">Transport</keyword>
<dbReference type="AlphaFoldDB" id="A0AAD9CZU9"/>
<dbReference type="SUPFAM" id="SSF55387">
    <property type="entry name" value="Frataxin/Nqo15-like"/>
    <property type="match status" value="1"/>
</dbReference>
<dbReference type="GO" id="GO:0006879">
    <property type="term" value="P:intracellular iron ion homeostasis"/>
    <property type="evidence" value="ECO:0007669"/>
    <property type="project" value="UniProtKB-KW"/>
</dbReference>
<dbReference type="Gene3D" id="3.30.920.10">
    <property type="entry name" value="Frataxin/CyaY"/>
    <property type="match status" value="1"/>
</dbReference>
<evidence type="ECO:0000256" key="11">
    <source>
        <dbReference type="ARBA" id="ARBA00023128"/>
    </source>
</evidence>
<name>A0AAD9CZU9_PAPLA</name>